<dbReference type="Pfam" id="PF00171">
    <property type="entry name" value="Aldedh"/>
    <property type="match status" value="1"/>
</dbReference>
<keyword evidence="4" id="KW-1185">Reference proteome</keyword>
<dbReference type="PANTHER" id="PTHR11699">
    <property type="entry name" value="ALDEHYDE DEHYDROGENASE-RELATED"/>
    <property type="match status" value="1"/>
</dbReference>
<evidence type="ECO:0000259" key="2">
    <source>
        <dbReference type="Pfam" id="PF00171"/>
    </source>
</evidence>
<dbReference type="InterPro" id="IPR016162">
    <property type="entry name" value="Ald_DH_N"/>
</dbReference>
<dbReference type="InterPro" id="IPR016161">
    <property type="entry name" value="Ald_DH/histidinol_DH"/>
</dbReference>
<keyword evidence="1" id="KW-0560">Oxidoreductase</keyword>
<protein>
    <submittedName>
        <fullName evidence="3">Gamma-glutamyl-gamma-aminobutyraldehyde dehydrogenase/4-guanidinobutyraldehyde dehydrogenase / NAD-dependent aldehyde dehydrogenase</fullName>
    </submittedName>
</protein>
<evidence type="ECO:0000313" key="3">
    <source>
        <dbReference type="EMBL" id="SHL22488.1"/>
    </source>
</evidence>
<proteinExistence type="predicted"/>
<organism evidence="3 4">
    <name type="scientific">Halomonas caseinilytica</name>
    <dbReference type="NCBI Taxonomy" id="438744"/>
    <lineage>
        <taxon>Bacteria</taxon>
        <taxon>Pseudomonadati</taxon>
        <taxon>Pseudomonadota</taxon>
        <taxon>Gammaproteobacteria</taxon>
        <taxon>Oceanospirillales</taxon>
        <taxon>Halomonadaceae</taxon>
        <taxon>Halomonas</taxon>
    </lineage>
</organism>
<dbReference type="GO" id="GO:0016491">
    <property type="term" value="F:oxidoreductase activity"/>
    <property type="evidence" value="ECO:0007669"/>
    <property type="project" value="UniProtKB-KW"/>
</dbReference>
<dbReference type="AlphaFoldDB" id="A0A1M6YW66"/>
<feature type="domain" description="Aldehyde dehydrogenase" evidence="2">
    <location>
        <begin position="50"/>
        <end position="141"/>
    </location>
</feature>
<reference evidence="4" key="1">
    <citation type="submission" date="2016-11" db="EMBL/GenBank/DDBJ databases">
        <authorList>
            <person name="Varghese N."/>
            <person name="Submissions S."/>
        </authorList>
    </citation>
    <scope>NUCLEOTIDE SEQUENCE [LARGE SCALE GENOMIC DNA]</scope>
    <source>
        <strain evidence="4">ALO Sharm</strain>
    </source>
</reference>
<gene>
    <name evidence="3" type="ORF">SAMN05192556_109125</name>
</gene>
<sequence>MNDMIRSETPILATESPETHADWRALAVTLVEQGLETRAYIDDAFVAAIGGETFTTVNPATGEPLAEVASCDAADAEAAVAVARRAFEGGEWSRRAPGERKAVLLRLAELMEAHRHELALLDSLDMGKPVSSAMGDMAGAIG</sequence>
<dbReference type="EMBL" id="FRAL01000009">
    <property type="protein sequence ID" value="SHL22488.1"/>
    <property type="molecule type" value="Genomic_DNA"/>
</dbReference>
<evidence type="ECO:0000256" key="1">
    <source>
        <dbReference type="ARBA" id="ARBA00023002"/>
    </source>
</evidence>
<name>A0A1M6YW66_9GAMM</name>
<feature type="non-terminal residue" evidence="3">
    <location>
        <position position="142"/>
    </location>
</feature>
<dbReference type="Gene3D" id="3.40.605.10">
    <property type="entry name" value="Aldehyde Dehydrogenase, Chain A, domain 1"/>
    <property type="match status" value="1"/>
</dbReference>
<evidence type="ECO:0000313" key="4">
    <source>
        <dbReference type="Proteomes" id="UP000184248"/>
    </source>
</evidence>
<dbReference type="Proteomes" id="UP000184248">
    <property type="component" value="Unassembled WGS sequence"/>
</dbReference>
<accession>A0A1M6YW66</accession>
<dbReference type="SUPFAM" id="SSF53720">
    <property type="entry name" value="ALDH-like"/>
    <property type="match status" value="1"/>
</dbReference>
<dbReference type="InterPro" id="IPR015590">
    <property type="entry name" value="Aldehyde_DH_dom"/>
</dbReference>